<dbReference type="Pfam" id="PF20216">
    <property type="entry name" value="DUF6576"/>
    <property type="match status" value="1"/>
</dbReference>
<comment type="subcellular location">
    <subcellularLocation>
        <location evidence="1">Membrane</location>
        <topology evidence="1">Multi-pass membrane protein</topology>
    </subcellularLocation>
</comment>
<evidence type="ECO:0000256" key="5">
    <source>
        <dbReference type="ARBA" id="ARBA00022989"/>
    </source>
</evidence>
<dbReference type="OrthoDB" id="680602at2"/>
<proteinExistence type="inferred from homology"/>
<feature type="transmembrane region" description="Helical" evidence="7">
    <location>
        <begin position="75"/>
        <end position="99"/>
    </location>
</feature>
<evidence type="ECO:0000256" key="3">
    <source>
        <dbReference type="ARBA" id="ARBA00022692"/>
    </source>
</evidence>
<dbReference type="InterPro" id="IPR046483">
    <property type="entry name" value="DUF6576"/>
</dbReference>
<dbReference type="InterPro" id="IPR050925">
    <property type="entry name" value="Rhomboid_protease_S54"/>
</dbReference>
<feature type="transmembrane region" description="Helical" evidence="7">
    <location>
        <begin position="20"/>
        <end position="41"/>
    </location>
</feature>
<organism evidence="10 11">
    <name type="scientific">Chitinophaga caeni</name>
    <dbReference type="NCBI Taxonomy" id="2029983"/>
    <lineage>
        <taxon>Bacteria</taxon>
        <taxon>Pseudomonadati</taxon>
        <taxon>Bacteroidota</taxon>
        <taxon>Chitinophagia</taxon>
        <taxon>Chitinophagales</taxon>
        <taxon>Chitinophagaceae</taxon>
        <taxon>Chitinophaga</taxon>
    </lineage>
</organism>
<dbReference type="GO" id="GO:0004252">
    <property type="term" value="F:serine-type endopeptidase activity"/>
    <property type="evidence" value="ECO:0007669"/>
    <property type="project" value="InterPro"/>
</dbReference>
<dbReference type="Pfam" id="PF01694">
    <property type="entry name" value="Rhomboid"/>
    <property type="match status" value="1"/>
</dbReference>
<sequence length="301" mass="33837">MNGTSFRSEIRFWLRQGNMVNYLLFANVIVFLVLGILYVLAHLTPAAVAPIYGFLNDNLSLHSNPKVFITKPWGIITYMFVQLNVLHILFNMLVFYWYGNLFRTELGNRRVLPVYILGGIVGGLFFMLLYQVLPGYSAVDVPLIGASAAVMAFLLASATVLPNLELNLFIFGYVKLKYIAAAFLVIDLVMIPFGNWGGIASHLGGALFGYLYVSYLRRGVDMAQPLIWLFTKLANMGSGAGPGERRAFRPKKSPLKVVKTKNEENVQQKLDILLDKINEKGYNSLSSEEKKWLKKYSDSKD</sequence>
<evidence type="ECO:0000256" key="4">
    <source>
        <dbReference type="ARBA" id="ARBA00022801"/>
    </source>
</evidence>
<evidence type="ECO:0000259" key="8">
    <source>
        <dbReference type="Pfam" id="PF01694"/>
    </source>
</evidence>
<dbReference type="KEGG" id="cbae:COR50_22055"/>
<protein>
    <submittedName>
        <fullName evidence="10">Uncharacterized protein</fullName>
    </submittedName>
</protein>
<dbReference type="AlphaFoldDB" id="A0A291R0B1"/>
<dbReference type="PANTHER" id="PTHR43731:SF14">
    <property type="entry name" value="PRESENILIN-ASSOCIATED RHOMBOID-LIKE PROTEIN, MITOCHONDRIAL"/>
    <property type="match status" value="1"/>
</dbReference>
<feature type="domain" description="DUF6576" evidence="9">
    <location>
        <begin position="264"/>
        <end position="298"/>
    </location>
</feature>
<dbReference type="InterPro" id="IPR035952">
    <property type="entry name" value="Rhomboid-like_sf"/>
</dbReference>
<dbReference type="InterPro" id="IPR022764">
    <property type="entry name" value="Peptidase_S54_rhomboid_dom"/>
</dbReference>
<evidence type="ECO:0000256" key="1">
    <source>
        <dbReference type="ARBA" id="ARBA00004141"/>
    </source>
</evidence>
<evidence type="ECO:0000256" key="2">
    <source>
        <dbReference type="ARBA" id="ARBA00009045"/>
    </source>
</evidence>
<reference evidence="10 11" key="1">
    <citation type="submission" date="2017-10" db="EMBL/GenBank/DDBJ databases">
        <title>Paenichitinophaga pekingensis gen. nov., sp. nov., isolated from activated sludge.</title>
        <authorList>
            <person name="Jin D."/>
            <person name="Kong X."/>
            <person name="Deng Y."/>
            <person name="Bai Z."/>
        </authorList>
    </citation>
    <scope>NUCLEOTIDE SEQUENCE [LARGE SCALE GENOMIC DNA]</scope>
    <source>
        <strain evidence="10 11">13</strain>
    </source>
</reference>
<keyword evidence="6 7" id="KW-0472">Membrane</keyword>
<keyword evidence="3 7" id="KW-0812">Transmembrane</keyword>
<evidence type="ECO:0000313" key="11">
    <source>
        <dbReference type="Proteomes" id="UP000220133"/>
    </source>
</evidence>
<evidence type="ECO:0000313" key="10">
    <source>
        <dbReference type="EMBL" id="ATL49640.1"/>
    </source>
</evidence>
<name>A0A291R0B1_9BACT</name>
<comment type="similarity">
    <text evidence="2">Belongs to the peptidase S54 family.</text>
</comment>
<dbReference type="SUPFAM" id="SSF144091">
    <property type="entry name" value="Rhomboid-like"/>
    <property type="match status" value="1"/>
</dbReference>
<evidence type="ECO:0000256" key="7">
    <source>
        <dbReference type="SAM" id="Phobius"/>
    </source>
</evidence>
<keyword evidence="5 7" id="KW-1133">Transmembrane helix</keyword>
<dbReference type="EMBL" id="CP023777">
    <property type="protein sequence ID" value="ATL49640.1"/>
    <property type="molecule type" value="Genomic_DNA"/>
</dbReference>
<evidence type="ECO:0000259" key="9">
    <source>
        <dbReference type="Pfam" id="PF20216"/>
    </source>
</evidence>
<feature type="domain" description="Peptidase S54 rhomboid" evidence="8">
    <location>
        <begin position="72"/>
        <end position="217"/>
    </location>
</feature>
<keyword evidence="4" id="KW-0378">Hydrolase</keyword>
<dbReference type="GO" id="GO:0016020">
    <property type="term" value="C:membrane"/>
    <property type="evidence" value="ECO:0007669"/>
    <property type="project" value="UniProtKB-SubCell"/>
</dbReference>
<gene>
    <name evidence="10" type="ORF">COR50_22055</name>
</gene>
<dbReference type="Proteomes" id="UP000220133">
    <property type="component" value="Chromosome"/>
</dbReference>
<keyword evidence="11" id="KW-1185">Reference proteome</keyword>
<dbReference type="PANTHER" id="PTHR43731">
    <property type="entry name" value="RHOMBOID PROTEASE"/>
    <property type="match status" value="1"/>
</dbReference>
<evidence type="ECO:0000256" key="6">
    <source>
        <dbReference type="ARBA" id="ARBA00023136"/>
    </source>
</evidence>
<feature type="transmembrane region" description="Helical" evidence="7">
    <location>
        <begin position="199"/>
        <end position="216"/>
    </location>
</feature>
<accession>A0A291R0B1</accession>
<feature type="transmembrane region" description="Helical" evidence="7">
    <location>
        <begin position="176"/>
        <end position="193"/>
    </location>
</feature>
<feature type="transmembrane region" description="Helical" evidence="7">
    <location>
        <begin position="144"/>
        <end position="164"/>
    </location>
</feature>
<dbReference type="Gene3D" id="1.20.1540.10">
    <property type="entry name" value="Rhomboid-like"/>
    <property type="match status" value="1"/>
</dbReference>
<feature type="transmembrane region" description="Helical" evidence="7">
    <location>
        <begin position="111"/>
        <end position="132"/>
    </location>
</feature>
<dbReference type="RefSeq" id="WP_098196007.1">
    <property type="nucleotide sequence ID" value="NZ_CP023777.1"/>
</dbReference>